<name>A0ACB7ZFZ3_9ERIC</name>
<organism evidence="1 2">
    <name type="scientific">Vaccinium darrowii</name>
    <dbReference type="NCBI Taxonomy" id="229202"/>
    <lineage>
        <taxon>Eukaryota</taxon>
        <taxon>Viridiplantae</taxon>
        <taxon>Streptophyta</taxon>
        <taxon>Embryophyta</taxon>
        <taxon>Tracheophyta</taxon>
        <taxon>Spermatophyta</taxon>
        <taxon>Magnoliopsida</taxon>
        <taxon>eudicotyledons</taxon>
        <taxon>Gunneridae</taxon>
        <taxon>Pentapetalae</taxon>
        <taxon>asterids</taxon>
        <taxon>Ericales</taxon>
        <taxon>Ericaceae</taxon>
        <taxon>Vaccinioideae</taxon>
        <taxon>Vaccinieae</taxon>
        <taxon>Vaccinium</taxon>
    </lineage>
</organism>
<keyword evidence="2" id="KW-1185">Reference proteome</keyword>
<sequence>MTRSKVNLVYISNDSARRNTYRRRKSGLMKKAQEITKLCAIEACAIMFGPYDPEPVVWPNQLQAQQVISRYRRLPPPEQSKKLVDQEGFTRQMLEKTMEKVTKKRKENEHNQMTQVMYQCLNGGGFGNLTIGDLNNMSGLISQNLWVIKRRLEFLQRRHHNG</sequence>
<reference evidence="1 2" key="1">
    <citation type="journal article" date="2021" name="Hortic Res">
        <title>High-quality reference genome and annotation aids understanding of berry development for evergreen blueberry (Vaccinium darrowii).</title>
        <authorList>
            <person name="Yu J."/>
            <person name="Hulse-Kemp A.M."/>
            <person name="Babiker E."/>
            <person name="Staton M."/>
        </authorList>
    </citation>
    <scope>NUCLEOTIDE SEQUENCE [LARGE SCALE GENOMIC DNA]</scope>
    <source>
        <strain evidence="2">cv. NJ 8807/NJ 8810</strain>
        <tissue evidence="1">Young leaf</tissue>
    </source>
</reference>
<proteinExistence type="predicted"/>
<evidence type="ECO:0000313" key="2">
    <source>
        <dbReference type="Proteomes" id="UP000828048"/>
    </source>
</evidence>
<dbReference type="Proteomes" id="UP000828048">
    <property type="component" value="Chromosome 12"/>
</dbReference>
<accession>A0ACB7ZFZ3</accession>
<gene>
    <name evidence="1" type="ORF">Vadar_023931</name>
</gene>
<dbReference type="EMBL" id="CM037162">
    <property type="protein sequence ID" value="KAH7863952.1"/>
    <property type="molecule type" value="Genomic_DNA"/>
</dbReference>
<comment type="caution">
    <text evidence="1">The sequence shown here is derived from an EMBL/GenBank/DDBJ whole genome shotgun (WGS) entry which is preliminary data.</text>
</comment>
<evidence type="ECO:0000313" key="1">
    <source>
        <dbReference type="EMBL" id="KAH7863952.1"/>
    </source>
</evidence>
<protein>
    <submittedName>
        <fullName evidence="1">Uncharacterized protein</fullName>
    </submittedName>
</protein>